<keyword evidence="1" id="KW-0472">Membrane</keyword>
<feature type="transmembrane region" description="Helical" evidence="1">
    <location>
        <begin position="12"/>
        <end position="33"/>
    </location>
</feature>
<dbReference type="AlphaFoldDB" id="A0A8T3AK53"/>
<dbReference type="EMBL" id="JAGYWB010000016">
    <property type="protein sequence ID" value="KAI0496414.1"/>
    <property type="molecule type" value="Genomic_DNA"/>
</dbReference>
<name>A0A8T3AK53_DENNO</name>
<comment type="caution">
    <text evidence="2">The sequence shown here is derived from an EMBL/GenBank/DDBJ whole genome shotgun (WGS) entry which is preliminary data.</text>
</comment>
<organism evidence="2 3">
    <name type="scientific">Dendrobium nobile</name>
    <name type="common">Orchid</name>
    <dbReference type="NCBI Taxonomy" id="94219"/>
    <lineage>
        <taxon>Eukaryota</taxon>
        <taxon>Viridiplantae</taxon>
        <taxon>Streptophyta</taxon>
        <taxon>Embryophyta</taxon>
        <taxon>Tracheophyta</taxon>
        <taxon>Spermatophyta</taxon>
        <taxon>Magnoliopsida</taxon>
        <taxon>Liliopsida</taxon>
        <taxon>Asparagales</taxon>
        <taxon>Orchidaceae</taxon>
        <taxon>Epidendroideae</taxon>
        <taxon>Malaxideae</taxon>
        <taxon>Dendrobiinae</taxon>
        <taxon>Dendrobium</taxon>
    </lineage>
</organism>
<reference evidence="2" key="1">
    <citation type="journal article" date="2022" name="Front. Genet.">
        <title>Chromosome-Scale Assembly of the Dendrobium nobile Genome Provides Insights Into the Molecular Mechanism of the Biosynthesis of the Medicinal Active Ingredient of Dendrobium.</title>
        <authorList>
            <person name="Xu Q."/>
            <person name="Niu S.-C."/>
            <person name="Li K.-L."/>
            <person name="Zheng P.-J."/>
            <person name="Zhang X.-J."/>
            <person name="Jia Y."/>
            <person name="Liu Y."/>
            <person name="Niu Y.-X."/>
            <person name="Yu L.-H."/>
            <person name="Chen D.-F."/>
            <person name="Zhang G.-Q."/>
        </authorList>
    </citation>
    <scope>NUCLEOTIDE SEQUENCE</scope>
    <source>
        <tissue evidence="2">Leaf</tissue>
    </source>
</reference>
<keyword evidence="1" id="KW-1133">Transmembrane helix</keyword>
<accession>A0A8T3AK53</accession>
<keyword evidence="3" id="KW-1185">Reference proteome</keyword>
<gene>
    <name evidence="2" type="ORF">KFK09_022730</name>
</gene>
<sequence>MLLLTADNCPYFALFFCAFIFNHWKDSSIFYFFSGVDPSLRPPSLEPWGSYSIASGFSINYMQIDYLSSSSSWLIGSSFIFESFGFVSLWTFCTISLQI</sequence>
<protein>
    <submittedName>
        <fullName evidence="2">Uncharacterized protein</fullName>
    </submittedName>
</protein>
<proteinExistence type="predicted"/>
<feature type="transmembrane region" description="Helical" evidence="1">
    <location>
        <begin position="73"/>
        <end position="97"/>
    </location>
</feature>
<dbReference type="Proteomes" id="UP000829196">
    <property type="component" value="Unassembled WGS sequence"/>
</dbReference>
<keyword evidence="1" id="KW-0812">Transmembrane</keyword>
<evidence type="ECO:0000313" key="2">
    <source>
        <dbReference type="EMBL" id="KAI0496414.1"/>
    </source>
</evidence>
<evidence type="ECO:0000256" key="1">
    <source>
        <dbReference type="SAM" id="Phobius"/>
    </source>
</evidence>
<evidence type="ECO:0000313" key="3">
    <source>
        <dbReference type="Proteomes" id="UP000829196"/>
    </source>
</evidence>